<dbReference type="InterPro" id="IPR026015">
    <property type="entry name" value="ATP_synth_OSCP/delta_N_sf"/>
</dbReference>
<dbReference type="Pfam" id="PF00213">
    <property type="entry name" value="OSCP"/>
    <property type="match status" value="1"/>
</dbReference>
<keyword evidence="9" id="KW-1185">Reference proteome</keyword>
<dbReference type="PRINTS" id="PR00125">
    <property type="entry name" value="ATPASEDELTA"/>
</dbReference>
<evidence type="ECO:0000256" key="4">
    <source>
        <dbReference type="ARBA" id="ARBA00023065"/>
    </source>
</evidence>
<comment type="function">
    <text evidence="7">F(1)F(0) ATP synthase produces ATP from ADP in the presence of a proton or sodium gradient. F-type ATPases consist of two structural domains, F(1) containing the extramembraneous catalytic core and F(0) containing the membrane proton channel, linked together by a central stalk and a peripheral stalk. During catalysis, ATP synthesis in the catalytic domain of F(1) is coupled via a rotary mechanism of the central stalk subunits to proton translocation.</text>
</comment>
<comment type="subcellular location">
    <subcellularLocation>
        <location evidence="7">Cell membrane</location>
        <topology evidence="7">Peripheral membrane protein</topology>
    </subcellularLocation>
    <subcellularLocation>
        <location evidence="1">Membrane</location>
    </subcellularLocation>
</comment>
<evidence type="ECO:0000256" key="7">
    <source>
        <dbReference type="HAMAP-Rule" id="MF_01416"/>
    </source>
</evidence>
<dbReference type="Gene3D" id="1.10.520.20">
    <property type="entry name" value="N-terminal domain of the delta subunit of the F1F0-ATP synthase"/>
    <property type="match status" value="1"/>
</dbReference>
<dbReference type="EMBL" id="VJVV01000017">
    <property type="protein sequence ID" value="TRO78466.1"/>
    <property type="molecule type" value="Genomic_DNA"/>
</dbReference>
<dbReference type="HAMAP" id="MF_01416">
    <property type="entry name" value="ATP_synth_delta_bact"/>
    <property type="match status" value="1"/>
</dbReference>
<keyword evidence="4 7" id="KW-0406">Ion transport</keyword>
<dbReference type="Proteomes" id="UP000317155">
    <property type="component" value="Unassembled WGS sequence"/>
</dbReference>
<comment type="caution">
    <text evidence="8">The sequence shown here is derived from an EMBL/GenBank/DDBJ whole genome shotgun (WGS) entry which is preliminary data.</text>
</comment>
<dbReference type="NCBIfam" id="TIGR01145">
    <property type="entry name" value="ATP_synt_delta"/>
    <property type="match status" value="1"/>
</dbReference>
<dbReference type="GO" id="GO:0045259">
    <property type="term" value="C:proton-transporting ATP synthase complex"/>
    <property type="evidence" value="ECO:0007669"/>
    <property type="project" value="UniProtKB-KW"/>
</dbReference>
<reference evidence="8 9" key="1">
    <citation type="submission" date="2019-07" db="EMBL/GenBank/DDBJ databases">
        <title>Insights of Desulfuromonas acetexigens electromicrobiology.</title>
        <authorList>
            <person name="Katuri K."/>
            <person name="Sapireddy V."/>
            <person name="Shaw D.R."/>
            <person name="Saikaly P."/>
        </authorList>
    </citation>
    <scope>NUCLEOTIDE SEQUENCE [LARGE SCALE GENOMIC DNA]</scope>
    <source>
        <strain evidence="8 9">2873</strain>
    </source>
</reference>
<dbReference type="PANTHER" id="PTHR11910">
    <property type="entry name" value="ATP SYNTHASE DELTA CHAIN"/>
    <property type="match status" value="1"/>
</dbReference>
<evidence type="ECO:0000313" key="8">
    <source>
        <dbReference type="EMBL" id="TRO78466.1"/>
    </source>
</evidence>
<sequence>MSVSAITKRYAKALVTLGSEQKMVEGYGKELADFKDLLVREKQLRLILDSPSFPVEKKNAILSDLGAKLQLSEGMRKFLGLLLAKGRLRLLPQIETQYRDFADEISGILRAHITSASKLNQNQRKAIASGLEEKTGKQVELTVSVRSALIGGLQAQVGGKIFDGSIKTQLKRIEDTLKKG</sequence>
<evidence type="ECO:0000256" key="1">
    <source>
        <dbReference type="ARBA" id="ARBA00004370"/>
    </source>
</evidence>
<dbReference type="SUPFAM" id="SSF47928">
    <property type="entry name" value="N-terminal domain of the delta subunit of the F1F0-ATP synthase"/>
    <property type="match status" value="1"/>
</dbReference>
<comment type="function">
    <text evidence="7">This protein is part of the stalk that links CF(0) to CF(1). It either transmits conformational changes from CF(0) to CF(1) or is implicated in proton conduction.</text>
</comment>
<dbReference type="GO" id="GO:0005886">
    <property type="term" value="C:plasma membrane"/>
    <property type="evidence" value="ECO:0007669"/>
    <property type="project" value="UniProtKB-SubCell"/>
</dbReference>
<keyword evidence="2 7" id="KW-0813">Transport</keyword>
<keyword evidence="3 7" id="KW-0375">Hydrogen ion transport</keyword>
<evidence type="ECO:0000313" key="9">
    <source>
        <dbReference type="Proteomes" id="UP000317155"/>
    </source>
</evidence>
<evidence type="ECO:0000256" key="2">
    <source>
        <dbReference type="ARBA" id="ARBA00022448"/>
    </source>
</evidence>
<dbReference type="RefSeq" id="WP_092054925.1">
    <property type="nucleotide sequence ID" value="NZ_FOJJ01000009.1"/>
</dbReference>
<name>A0A550J5F6_9BACT</name>
<evidence type="ECO:0000256" key="3">
    <source>
        <dbReference type="ARBA" id="ARBA00022781"/>
    </source>
</evidence>
<organism evidence="8 9">
    <name type="scientific">Trichloromonas acetexigens</name>
    <dbReference type="NCBI Taxonomy" id="38815"/>
    <lineage>
        <taxon>Bacteria</taxon>
        <taxon>Pseudomonadati</taxon>
        <taxon>Thermodesulfobacteriota</taxon>
        <taxon>Desulfuromonadia</taxon>
        <taxon>Desulfuromonadales</taxon>
        <taxon>Trichloromonadaceae</taxon>
        <taxon>Trichloromonas</taxon>
    </lineage>
</organism>
<protein>
    <recommendedName>
        <fullName evidence="7">ATP synthase subunit delta</fullName>
    </recommendedName>
    <alternativeName>
        <fullName evidence="7">ATP synthase F(1) sector subunit delta</fullName>
    </alternativeName>
    <alternativeName>
        <fullName evidence="7">F-type ATPase subunit delta</fullName>
        <shortName evidence="7">F-ATPase subunit delta</shortName>
    </alternativeName>
</protein>
<dbReference type="InterPro" id="IPR000711">
    <property type="entry name" value="ATPase_OSCP/dsu"/>
</dbReference>
<dbReference type="OrthoDB" id="9802471at2"/>
<keyword evidence="6 7" id="KW-0066">ATP synthesis</keyword>
<evidence type="ECO:0000256" key="6">
    <source>
        <dbReference type="ARBA" id="ARBA00023310"/>
    </source>
</evidence>
<evidence type="ECO:0000256" key="5">
    <source>
        <dbReference type="ARBA" id="ARBA00023136"/>
    </source>
</evidence>
<keyword evidence="7" id="KW-0139">CF(1)</keyword>
<keyword evidence="5 7" id="KW-0472">Membrane</keyword>
<dbReference type="GO" id="GO:0046933">
    <property type="term" value="F:proton-transporting ATP synthase activity, rotational mechanism"/>
    <property type="evidence" value="ECO:0007669"/>
    <property type="project" value="UniProtKB-UniRule"/>
</dbReference>
<comment type="similarity">
    <text evidence="7">Belongs to the ATPase delta chain family.</text>
</comment>
<proteinExistence type="inferred from homology"/>
<gene>
    <name evidence="7 8" type="primary">atpH</name>
    <name evidence="8" type="ORF">FL622_15960</name>
</gene>
<keyword evidence="7" id="KW-1003">Cell membrane</keyword>
<dbReference type="AlphaFoldDB" id="A0A550J5F6"/>
<accession>A0A550J5F6</accession>